<organism evidence="2 3">
    <name type="scientific">Symbiodinium natans</name>
    <dbReference type="NCBI Taxonomy" id="878477"/>
    <lineage>
        <taxon>Eukaryota</taxon>
        <taxon>Sar</taxon>
        <taxon>Alveolata</taxon>
        <taxon>Dinophyceae</taxon>
        <taxon>Suessiales</taxon>
        <taxon>Symbiodiniaceae</taxon>
        <taxon>Symbiodinium</taxon>
    </lineage>
</organism>
<reference evidence="2" key="1">
    <citation type="submission" date="2021-02" db="EMBL/GenBank/DDBJ databases">
        <authorList>
            <person name="Dougan E. K."/>
            <person name="Rhodes N."/>
            <person name="Thang M."/>
            <person name="Chan C."/>
        </authorList>
    </citation>
    <scope>NUCLEOTIDE SEQUENCE</scope>
</reference>
<dbReference type="Gene3D" id="2.130.10.30">
    <property type="entry name" value="Regulator of chromosome condensation 1/beta-lactamase-inhibitor protein II"/>
    <property type="match status" value="1"/>
</dbReference>
<dbReference type="Proteomes" id="UP000604046">
    <property type="component" value="Unassembled WGS sequence"/>
</dbReference>
<evidence type="ECO:0008006" key="4">
    <source>
        <dbReference type="Google" id="ProtNLM"/>
    </source>
</evidence>
<gene>
    <name evidence="2" type="ORF">SNAT2548_LOCUS16861</name>
</gene>
<keyword evidence="3" id="KW-1185">Reference proteome</keyword>
<comment type="caution">
    <text evidence="2">The sequence shown here is derived from an EMBL/GenBank/DDBJ whole genome shotgun (WGS) entry which is preliminary data.</text>
</comment>
<dbReference type="EMBL" id="CAJNDS010002093">
    <property type="protein sequence ID" value="CAE7321754.1"/>
    <property type="molecule type" value="Genomic_DNA"/>
</dbReference>
<protein>
    <recommendedName>
        <fullName evidence="4">Ubiquitin-like domain-containing protein</fullName>
    </recommendedName>
</protein>
<sequence>MAVSVEVALLSGRSAHLRCEPGSSVEQLQLAAERELGVCVEHLITAEGALLRAEDSVVWEEGARLTARVRAPRLLGGQTAFALVKSDGSMVTWGLGQVKSLQATLRAFAAILSDGSVMTWGGASDGGISQHVQQYLHDVRSIQEVEQIQASEAAFAAIKKDGSVVTWGRHDFGGISFPVRHQLQGEPGVRHIQASGRAFAALRKDGSVVTWGVKHFGGDSSAVKEQLHDVEQIQDPVCGGPLESLENPTPLPPNPKPKTQILNPKP</sequence>
<dbReference type="OrthoDB" id="5370059at2759"/>
<accession>A0A812NKW7</accession>
<dbReference type="AlphaFoldDB" id="A0A812NKW7"/>
<evidence type="ECO:0000313" key="3">
    <source>
        <dbReference type="Proteomes" id="UP000604046"/>
    </source>
</evidence>
<feature type="region of interest" description="Disordered" evidence="1">
    <location>
        <begin position="231"/>
        <end position="266"/>
    </location>
</feature>
<proteinExistence type="predicted"/>
<evidence type="ECO:0000313" key="2">
    <source>
        <dbReference type="EMBL" id="CAE7321754.1"/>
    </source>
</evidence>
<name>A0A812NKW7_9DINO</name>
<dbReference type="InterPro" id="IPR009091">
    <property type="entry name" value="RCC1/BLIP-II"/>
</dbReference>
<evidence type="ECO:0000256" key="1">
    <source>
        <dbReference type="SAM" id="MobiDB-lite"/>
    </source>
</evidence>
<dbReference type="SUPFAM" id="SSF50985">
    <property type="entry name" value="RCC1/BLIP-II"/>
    <property type="match status" value="1"/>
</dbReference>